<keyword evidence="7" id="KW-0539">Nucleus</keyword>
<dbReference type="PRINTS" id="PR00503">
    <property type="entry name" value="BROMODOMAIN"/>
</dbReference>
<keyword evidence="5 8" id="KW-0103">Bromodomain</keyword>
<dbReference type="Pfam" id="PF00439">
    <property type="entry name" value="Bromodomain"/>
    <property type="match status" value="2"/>
</dbReference>
<dbReference type="InterPro" id="IPR001025">
    <property type="entry name" value="BAH_dom"/>
</dbReference>
<feature type="domain" description="Bromo" evidence="10">
    <location>
        <begin position="26"/>
        <end position="96"/>
    </location>
</feature>
<dbReference type="GO" id="GO:0006338">
    <property type="term" value="P:chromatin remodeling"/>
    <property type="evidence" value="ECO:0007669"/>
    <property type="project" value="InterPro"/>
</dbReference>
<evidence type="ECO:0000256" key="6">
    <source>
        <dbReference type="ARBA" id="ARBA00023163"/>
    </source>
</evidence>
<organism evidence="12 13">
    <name type="scientific">Hypsizygus marmoreus</name>
    <name type="common">White beech mushroom</name>
    <name type="synonym">Agaricus marmoreus</name>
    <dbReference type="NCBI Taxonomy" id="39966"/>
    <lineage>
        <taxon>Eukaryota</taxon>
        <taxon>Fungi</taxon>
        <taxon>Dikarya</taxon>
        <taxon>Basidiomycota</taxon>
        <taxon>Agaricomycotina</taxon>
        <taxon>Agaricomycetes</taxon>
        <taxon>Agaricomycetidae</taxon>
        <taxon>Agaricales</taxon>
        <taxon>Tricholomatineae</taxon>
        <taxon>Lyophyllaceae</taxon>
        <taxon>Hypsizygus</taxon>
    </lineage>
</organism>
<feature type="compositionally biased region" description="Low complexity" evidence="9">
    <location>
        <begin position="164"/>
        <end position="183"/>
    </location>
</feature>
<keyword evidence="3" id="KW-0156">Chromatin regulator</keyword>
<dbReference type="PANTHER" id="PTHR16062">
    <property type="entry name" value="SWI/SNF-RELATED"/>
    <property type="match status" value="1"/>
</dbReference>
<reference evidence="12" key="1">
    <citation type="submission" date="2018-04" db="EMBL/GenBank/DDBJ databases">
        <title>Whole genome sequencing of Hypsizygus marmoreus.</title>
        <authorList>
            <person name="Choi I.-G."/>
            <person name="Min B."/>
            <person name="Kim J.-G."/>
            <person name="Kim S."/>
            <person name="Oh Y.-L."/>
            <person name="Kong W.-S."/>
            <person name="Park H."/>
            <person name="Jeong J."/>
            <person name="Song E.-S."/>
        </authorList>
    </citation>
    <scope>NUCLEOTIDE SEQUENCE [LARGE SCALE GENOMIC DNA]</scope>
    <source>
        <strain evidence="12">51987-8</strain>
    </source>
</reference>
<evidence type="ECO:0000256" key="3">
    <source>
        <dbReference type="ARBA" id="ARBA00022853"/>
    </source>
</evidence>
<evidence type="ECO:0000256" key="8">
    <source>
        <dbReference type="PROSITE-ProRule" id="PRU00035"/>
    </source>
</evidence>
<dbReference type="InterPro" id="IPR036427">
    <property type="entry name" value="Bromodomain-like_sf"/>
</dbReference>
<dbReference type="CDD" id="cd04369">
    <property type="entry name" value="Bromodomain"/>
    <property type="match status" value="2"/>
</dbReference>
<feature type="region of interest" description="Disordered" evidence="9">
    <location>
        <begin position="733"/>
        <end position="770"/>
    </location>
</feature>
<keyword evidence="6" id="KW-0804">Transcription</keyword>
<evidence type="ECO:0000256" key="2">
    <source>
        <dbReference type="ARBA" id="ARBA00022737"/>
    </source>
</evidence>
<evidence type="ECO:0000256" key="9">
    <source>
        <dbReference type="SAM" id="MobiDB-lite"/>
    </source>
</evidence>
<evidence type="ECO:0000259" key="11">
    <source>
        <dbReference type="PROSITE" id="PS51038"/>
    </source>
</evidence>
<accession>A0A369JJ53</accession>
<dbReference type="OrthoDB" id="1742084at2759"/>
<dbReference type="PANTHER" id="PTHR16062:SF21">
    <property type="entry name" value="CHROMATIN STRUCTURE-REMODELING COMPLEX SUBUNIT RSC1-RELATED"/>
    <property type="match status" value="1"/>
</dbReference>
<dbReference type="SMART" id="SM00439">
    <property type="entry name" value="BAH"/>
    <property type="match status" value="1"/>
</dbReference>
<keyword evidence="2" id="KW-0677">Repeat</keyword>
<evidence type="ECO:0000256" key="4">
    <source>
        <dbReference type="ARBA" id="ARBA00023015"/>
    </source>
</evidence>
<dbReference type="InterPro" id="IPR037382">
    <property type="entry name" value="Rsc/polybromo"/>
</dbReference>
<evidence type="ECO:0000256" key="5">
    <source>
        <dbReference type="ARBA" id="ARBA00023117"/>
    </source>
</evidence>
<comment type="subcellular location">
    <subcellularLocation>
        <location evidence="1">Nucleus</location>
    </subcellularLocation>
</comment>
<protein>
    <submittedName>
        <fullName evidence="12">Chromatin structure-remodeling complex subunit rsc1</fullName>
    </submittedName>
</protein>
<dbReference type="CDD" id="cd04717">
    <property type="entry name" value="BAH_polybromo"/>
    <property type="match status" value="1"/>
</dbReference>
<feature type="compositionally biased region" description="Low complexity" evidence="9">
    <location>
        <begin position="144"/>
        <end position="156"/>
    </location>
</feature>
<dbReference type="GO" id="GO:0003682">
    <property type="term" value="F:chromatin binding"/>
    <property type="evidence" value="ECO:0007669"/>
    <property type="project" value="InterPro"/>
</dbReference>
<feature type="domain" description="BAH" evidence="11">
    <location>
        <begin position="414"/>
        <end position="539"/>
    </location>
</feature>
<dbReference type="InterPro" id="IPR043151">
    <property type="entry name" value="BAH_sf"/>
</dbReference>
<gene>
    <name evidence="12" type="primary">rsc1</name>
    <name evidence="12" type="ORF">Hypma_011924</name>
</gene>
<dbReference type="GO" id="GO:0006368">
    <property type="term" value="P:transcription elongation by RNA polymerase II"/>
    <property type="evidence" value="ECO:0007669"/>
    <property type="project" value="TreeGrafter"/>
</dbReference>
<keyword evidence="13" id="KW-1185">Reference proteome</keyword>
<dbReference type="PROSITE" id="PS50014">
    <property type="entry name" value="BROMODOMAIN_2"/>
    <property type="match status" value="1"/>
</dbReference>
<feature type="region of interest" description="Disordered" evidence="9">
    <location>
        <begin position="115"/>
        <end position="183"/>
    </location>
</feature>
<keyword evidence="4" id="KW-0805">Transcription regulation</keyword>
<feature type="region of interest" description="Disordered" evidence="9">
    <location>
        <begin position="581"/>
        <end position="618"/>
    </location>
</feature>
<evidence type="ECO:0000313" key="12">
    <source>
        <dbReference type="EMBL" id="RDB21230.1"/>
    </source>
</evidence>
<dbReference type="SUPFAM" id="SSF47370">
    <property type="entry name" value="Bromodomain"/>
    <property type="match status" value="2"/>
</dbReference>
<comment type="caution">
    <text evidence="12">The sequence shown here is derived from an EMBL/GenBank/DDBJ whole genome shotgun (WGS) entry which is preliminary data.</text>
</comment>
<dbReference type="Proteomes" id="UP000076154">
    <property type="component" value="Unassembled WGS sequence"/>
</dbReference>
<evidence type="ECO:0000256" key="7">
    <source>
        <dbReference type="ARBA" id="ARBA00023242"/>
    </source>
</evidence>
<dbReference type="AlphaFoldDB" id="A0A369JJ53"/>
<dbReference type="SMART" id="SM00297">
    <property type="entry name" value="BROMO"/>
    <property type="match status" value="1"/>
</dbReference>
<dbReference type="InterPro" id="IPR001487">
    <property type="entry name" value="Bromodomain"/>
</dbReference>
<dbReference type="Gene3D" id="1.20.920.10">
    <property type="entry name" value="Bromodomain-like"/>
    <property type="match status" value="2"/>
</dbReference>
<dbReference type="EMBL" id="LUEZ02000055">
    <property type="protein sequence ID" value="RDB21230.1"/>
    <property type="molecule type" value="Genomic_DNA"/>
</dbReference>
<sequence length="784" mass="86524">MPLTSIQSAAVTEVINAILATTGPKGKRQLAAMFLDLVDRTDWPQYYEVIPEPRCLNNIRLGVEKGRYKEALDVYTDLSLVFWNALFYNEPTSQIALDAKALKTVLEAEWKKRSVLPPARSSPPPSSAQKVHKVEEEQATIGNLPSLAPASAAPSTLAPPPVPSRTTTPATRSTPAPAASTSTFTYGKPIAIRPKSAQLSPEMDVDIMSPEPDGHGEGTIERDRESEEIVAQLEKGLPRWPGFGEEGWTQEASPERVNEVVHAVKGYKDVIGNRLATALEAVPEEPNNLYLSSTVPVSLKLIEHHARNKTYNSSKEFDMEMARLFEKARRWHKPGTEPYGSVLLLQRLYQALMSPTPPPGPPYHTTTNFAALRAGPGHVKPVHGAEGEGVPGVTTHRVLTKDRTFVDELHYKGWTVKLADWLHLANPDDPSRPIIAQVFRCWISDEPTKKGQPGLTVSWYYRPEQTFHPANRTFWEGEVFKTSHFADHPLDDIIEKIACQFTARHIRGRPRPPFWYLGFPLYVCDSRYNDRERVFVRIKNWNSCVPEEVRKSSEFMPIYPFERTVMPARLPSPFVGRQGARAVKGPGGLIPATGEGDDVGMGEGRKRTSRNGTGETSVGRYAGSAGSGFGVGAPQSSNLAVGASSYPSGLSQQYYPPQRTGPDRSVITAAGSMSNLQMEKLPPETAKHFDRDPDTNEVLWFPAPPVDVARPATARYSLEYLHFLAEKRKREIAAESASGEGKDAMDIDGEEESGHAQTKRPRKVPPTATETLRLALKAVPSVVV</sequence>
<dbReference type="STRING" id="39966.A0A369JJ53"/>
<name>A0A369JJ53_HYPMA</name>
<dbReference type="GO" id="GO:0016586">
    <property type="term" value="C:RSC-type complex"/>
    <property type="evidence" value="ECO:0007669"/>
    <property type="project" value="InterPro"/>
</dbReference>
<evidence type="ECO:0000313" key="13">
    <source>
        <dbReference type="Proteomes" id="UP000076154"/>
    </source>
</evidence>
<dbReference type="Gene3D" id="2.30.30.490">
    <property type="match status" value="1"/>
</dbReference>
<dbReference type="Pfam" id="PF01426">
    <property type="entry name" value="BAH"/>
    <property type="match status" value="1"/>
</dbReference>
<proteinExistence type="predicted"/>
<evidence type="ECO:0000256" key="1">
    <source>
        <dbReference type="ARBA" id="ARBA00004123"/>
    </source>
</evidence>
<dbReference type="PROSITE" id="PS51038">
    <property type="entry name" value="BAH"/>
    <property type="match status" value="1"/>
</dbReference>
<dbReference type="InParanoid" id="A0A369JJ53"/>
<evidence type="ECO:0000259" key="10">
    <source>
        <dbReference type="PROSITE" id="PS50014"/>
    </source>
</evidence>